<dbReference type="NCBIfam" id="TIGR00706">
    <property type="entry name" value="SppA_dom"/>
    <property type="match status" value="1"/>
</dbReference>
<sequence length="339" mass="37921">MKLSTRQKQWLAAIIALCLVLYSGFKTLQTTVEFKEDSLFDRYLGSYLEEDVVEDKIEEGDPTQRIAVLDLEGVIGVNPDDHQFMLESIKSLKEDPTIKGILLNVDSPGGAVYQSEEIYTRLKQLKEALDVPVYTTMGSLGASGGYYIPMASDKIFASPETTTGSIGVIMGGMNFSKFLDNWGIETQNFQSGKYKDLPSSTRALDDDEKAYLQEHVDRAFDRFVQVVMDGRQMSKEDVLKVANGKIYDGLQAQELGLIDEIGYFDEALEALKEATGVKEPEVFRYTMYGPQSWFNSVVPFLSHENTSSQENVDAETLVEAIESLTHPKAPRLMYLYGGE</sequence>
<dbReference type="InterPro" id="IPR047272">
    <property type="entry name" value="S49_SppA_C"/>
</dbReference>
<feature type="domain" description="Peptidase S49" evidence="5">
    <location>
        <begin position="131"/>
        <end position="278"/>
    </location>
</feature>
<dbReference type="Gene3D" id="6.20.330.10">
    <property type="match status" value="1"/>
</dbReference>
<keyword evidence="7" id="KW-1185">Reference proteome</keyword>
<proteinExistence type="inferred from homology"/>
<evidence type="ECO:0000256" key="3">
    <source>
        <dbReference type="ARBA" id="ARBA00022801"/>
    </source>
</evidence>
<dbReference type="InterPro" id="IPR004635">
    <property type="entry name" value="Pept_S49_SppA"/>
</dbReference>
<evidence type="ECO:0000259" key="5">
    <source>
        <dbReference type="Pfam" id="PF01343"/>
    </source>
</evidence>
<evidence type="ECO:0000313" key="7">
    <source>
        <dbReference type="Proteomes" id="UP000235682"/>
    </source>
</evidence>
<dbReference type="RefSeq" id="WP_092084517.1">
    <property type="nucleotide sequence ID" value="NZ_FNEL01000009.1"/>
</dbReference>
<dbReference type="Gene3D" id="3.90.226.10">
    <property type="entry name" value="2-enoyl-CoA Hydratase, Chain A, domain 1"/>
    <property type="match status" value="1"/>
</dbReference>
<gene>
    <name evidence="6" type="primary">sppA</name>
    <name evidence="6" type="ORF">CJ205_02580</name>
</gene>
<keyword evidence="3" id="KW-0378">Hydrolase</keyword>
<dbReference type="InterPro" id="IPR029045">
    <property type="entry name" value="ClpP/crotonase-like_dom_sf"/>
</dbReference>
<keyword evidence="4" id="KW-0720">Serine protease</keyword>
<comment type="similarity">
    <text evidence="1">Belongs to the peptidase S49 family.</text>
</comment>
<dbReference type="OrthoDB" id="9764363at2"/>
<dbReference type="AlphaFoldDB" id="A0A1G8K4E2"/>
<accession>A0A1G8K4E2</accession>
<dbReference type="GO" id="GO:0008236">
    <property type="term" value="F:serine-type peptidase activity"/>
    <property type="evidence" value="ECO:0007669"/>
    <property type="project" value="UniProtKB-KW"/>
</dbReference>
<dbReference type="EMBL" id="PNHE01000006">
    <property type="protein sequence ID" value="PMC58824.1"/>
    <property type="molecule type" value="Genomic_DNA"/>
</dbReference>
<comment type="caution">
    <text evidence="6">The sequence shown here is derived from an EMBL/GenBank/DDBJ whole genome shotgun (WGS) entry which is preliminary data.</text>
</comment>
<evidence type="ECO:0000313" key="6">
    <source>
        <dbReference type="EMBL" id="PMC58824.1"/>
    </source>
</evidence>
<evidence type="ECO:0000256" key="1">
    <source>
        <dbReference type="ARBA" id="ARBA00008683"/>
    </source>
</evidence>
<dbReference type="SUPFAM" id="SSF52096">
    <property type="entry name" value="ClpP/crotonase"/>
    <property type="match status" value="1"/>
</dbReference>
<dbReference type="Pfam" id="PF01343">
    <property type="entry name" value="Peptidase_S49"/>
    <property type="match status" value="1"/>
</dbReference>
<dbReference type="Proteomes" id="UP000235682">
    <property type="component" value="Unassembled WGS sequence"/>
</dbReference>
<evidence type="ECO:0000256" key="2">
    <source>
        <dbReference type="ARBA" id="ARBA00022670"/>
    </source>
</evidence>
<keyword evidence="2" id="KW-0645">Protease</keyword>
<dbReference type="InterPro" id="IPR002142">
    <property type="entry name" value="Peptidase_S49"/>
</dbReference>
<name>A0A1G8K4E2_9LACT</name>
<reference evidence="6 7" key="1">
    <citation type="submission" date="2017-09" db="EMBL/GenBank/DDBJ databases">
        <title>Bacterial strain isolated from the female urinary microbiota.</title>
        <authorList>
            <person name="Thomas-White K."/>
            <person name="Kumar N."/>
            <person name="Forster S."/>
            <person name="Putonti C."/>
            <person name="Lawley T."/>
            <person name="Wolfe A.J."/>
        </authorList>
    </citation>
    <scope>NUCLEOTIDE SEQUENCE [LARGE SCALE GENOMIC DNA]</scope>
    <source>
        <strain evidence="6 7">UMB0852</strain>
    </source>
</reference>
<dbReference type="STRING" id="84521.SAMN04487994_10096"/>
<dbReference type="PANTHER" id="PTHR42987:SF7">
    <property type="entry name" value="SIGNAL PEPTIDE PEPTIDASE SPPA-RELATED"/>
    <property type="match status" value="1"/>
</dbReference>
<protein>
    <submittedName>
        <fullName evidence="6">Signal peptide peptidase SppA</fullName>
    </submittedName>
</protein>
<dbReference type="PANTHER" id="PTHR42987">
    <property type="entry name" value="PEPTIDASE S49"/>
    <property type="match status" value="1"/>
</dbReference>
<dbReference type="CDD" id="cd07023">
    <property type="entry name" value="S49_Sppa_N_C"/>
    <property type="match status" value="1"/>
</dbReference>
<organism evidence="6 7">
    <name type="scientific">Dolosicoccus paucivorans</name>
    <dbReference type="NCBI Taxonomy" id="84521"/>
    <lineage>
        <taxon>Bacteria</taxon>
        <taxon>Bacillati</taxon>
        <taxon>Bacillota</taxon>
        <taxon>Bacilli</taxon>
        <taxon>Lactobacillales</taxon>
        <taxon>Aerococcaceae</taxon>
        <taxon>Dolosicoccus</taxon>
    </lineage>
</organism>
<dbReference type="GO" id="GO:0006508">
    <property type="term" value="P:proteolysis"/>
    <property type="evidence" value="ECO:0007669"/>
    <property type="project" value="UniProtKB-KW"/>
</dbReference>
<evidence type="ECO:0000256" key="4">
    <source>
        <dbReference type="ARBA" id="ARBA00022825"/>
    </source>
</evidence>